<name>A0A182QRQ7_9DIPT</name>
<feature type="signal peptide" evidence="11">
    <location>
        <begin position="1"/>
        <end position="16"/>
    </location>
</feature>
<evidence type="ECO:0000256" key="7">
    <source>
        <dbReference type="ARBA" id="ARBA00023180"/>
    </source>
</evidence>
<dbReference type="InterPro" id="IPR050174">
    <property type="entry name" value="Protocadherin/Cadherin-CA"/>
</dbReference>
<feature type="domain" description="Cadherin" evidence="12">
    <location>
        <begin position="376"/>
        <end position="474"/>
    </location>
</feature>
<keyword evidence="11" id="KW-0732">Signal</keyword>
<sequence length="824" mass="92342">MLQYLFLVVMCLRLHAAQNCASPTFDFDLYYHPEELDLTTPPQTVIASFAVENVRSAAVDDKESYITVKLVGTELQFLTTEAFAQYEERETLVFIIVQVSYECTEGPAPRGTYRHHLKMANNHAPRFLQEAYEALVPLPLPKHFDVSPFIANGTGIMARDIDLINNNVTFSIQDNDYMVIESQDIPNDPKQFKAILRLKEQVLKMPNKLELIVTATDKGVPPKSSQVSVIIEPDLSIVYDDPPEFKETFVNRTIEKDLLLQLDLIPGTETNDVEYTLEGIDAIYFIFKPWANNTGVELQLKDLQDVPATKTFLNVVAVARRSQLQKTSCVVLIDIPPESLPETPDTTVEKVLGVLHLEEMTDHRNVFPLTVENCMYTIHAQTPGEYFFIQNAELSLSAMPFDREDTDLFSGLDFPQFWIVLKLTCPSVSALKPTPTVYAEHINRLGPMKDIDFTTDLTHLNIVVVDVNDNSPEFTYPLNNSRVAFPSPRLIKKLLPEKLLKVEASDRDEGINAAIRYSLAPNNHFDIDPQTGIIVPLRTVFTTDDTISLEIFATDRDGAEDGNTSVMKITVHKASENHLAAITVNEIDPEDLYRALKEISVTEGIQIDMIKNVFSVPGENDGKTSSRSSALRYTTTAIVYAFKDDNILLYDELQSILQSLSTNLTLSFSKVNDIFGEHITNNDPEPPEIYPYIIIAAFFGTLAVAMAAAAFYYRAKSRQSVVDDAAAVIPPRSSDLSDAIIVNSDHQFSSSTPPKMEDQLSIATSTESVDKPRSLSELLAVIEDAEQEDSTVEPSPTTVQERKKSIKFNEHVERIEVFDKYSES</sequence>
<dbReference type="Proteomes" id="UP000075886">
    <property type="component" value="Unassembled WGS sequence"/>
</dbReference>
<dbReference type="GO" id="GO:0005886">
    <property type="term" value="C:plasma membrane"/>
    <property type="evidence" value="ECO:0007669"/>
    <property type="project" value="InterPro"/>
</dbReference>
<evidence type="ECO:0000256" key="2">
    <source>
        <dbReference type="ARBA" id="ARBA00022692"/>
    </source>
</evidence>
<evidence type="ECO:0000256" key="5">
    <source>
        <dbReference type="ARBA" id="ARBA00022989"/>
    </source>
</evidence>
<dbReference type="CDD" id="cd11304">
    <property type="entry name" value="Cadherin_repeat"/>
    <property type="match status" value="2"/>
</dbReference>
<feature type="chain" id="PRO_5008133306" description="Cadherin domain-containing protein" evidence="11">
    <location>
        <begin position="17"/>
        <end position="824"/>
    </location>
</feature>
<feature type="region of interest" description="Disordered" evidence="9">
    <location>
        <begin position="784"/>
        <end position="803"/>
    </location>
</feature>
<evidence type="ECO:0000313" key="13">
    <source>
        <dbReference type="EnsemblMetazoa" id="AFAF015543-PA"/>
    </source>
</evidence>
<evidence type="ECO:0000256" key="8">
    <source>
        <dbReference type="PROSITE-ProRule" id="PRU00043"/>
    </source>
</evidence>
<dbReference type="InterPro" id="IPR002126">
    <property type="entry name" value="Cadherin-like_dom"/>
</dbReference>
<dbReference type="AlphaFoldDB" id="A0A182QRQ7"/>
<proteinExistence type="predicted"/>
<dbReference type="GO" id="GO:0005509">
    <property type="term" value="F:calcium ion binding"/>
    <property type="evidence" value="ECO:0007669"/>
    <property type="project" value="UniProtKB-UniRule"/>
</dbReference>
<keyword evidence="4 8" id="KW-0106">Calcium</keyword>
<feature type="domain" description="Cadherin" evidence="12">
    <location>
        <begin position="499"/>
        <end position="591"/>
    </location>
</feature>
<dbReference type="SMART" id="SM00112">
    <property type="entry name" value="CA"/>
    <property type="match status" value="2"/>
</dbReference>
<evidence type="ECO:0000256" key="4">
    <source>
        <dbReference type="ARBA" id="ARBA00022837"/>
    </source>
</evidence>
<dbReference type="PANTHER" id="PTHR24028:SF328">
    <property type="entry name" value="CADHERIN-3"/>
    <property type="match status" value="1"/>
</dbReference>
<evidence type="ECO:0000313" key="14">
    <source>
        <dbReference type="Proteomes" id="UP000075886"/>
    </source>
</evidence>
<keyword evidence="3" id="KW-0677">Repeat</keyword>
<dbReference type="PROSITE" id="PS50268">
    <property type="entry name" value="CADHERIN_2"/>
    <property type="match status" value="2"/>
</dbReference>
<comment type="subcellular location">
    <subcellularLocation>
        <location evidence="1">Membrane</location>
        <topology evidence="1">Single-pass membrane protein</topology>
    </subcellularLocation>
</comment>
<evidence type="ECO:0000256" key="6">
    <source>
        <dbReference type="ARBA" id="ARBA00023136"/>
    </source>
</evidence>
<reference evidence="13" key="2">
    <citation type="submission" date="2020-05" db="UniProtKB">
        <authorList>
            <consortium name="EnsemblMetazoa"/>
        </authorList>
    </citation>
    <scope>IDENTIFICATION</scope>
    <source>
        <strain evidence="13">FAR1</strain>
    </source>
</reference>
<feature type="transmembrane region" description="Helical" evidence="10">
    <location>
        <begin position="689"/>
        <end position="713"/>
    </location>
</feature>
<dbReference type="VEuPathDB" id="VectorBase:AFAF015543"/>
<dbReference type="GO" id="GO:0007156">
    <property type="term" value="P:homophilic cell adhesion via plasma membrane adhesion molecules"/>
    <property type="evidence" value="ECO:0007669"/>
    <property type="project" value="InterPro"/>
</dbReference>
<keyword evidence="7" id="KW-0325">Glycoprotein</keyword>
<dbReference type="PANTHER" id="PTHR24028">
    <property type="entry name" value="CADHERIN-87A"/>
    <property type="match status" value="1"/>
</dbReference>
<dbReference type="STRING" id="69004.A0A182QRQ7"/>
<accession>A0A182QRQ7</accession>
<dbReference type="SUPFAM" id="SSF49313">
    <property type="entry name" value="Cadherin-like"/>
    <property type="match status" value="2"/>
</dbReference>
<dbReference type="InterPro" id="IPR020894">
    <property type="entry name" value="Cadherin_CS"/>
</dbReference>
<keyword evidence="6 10" id="KW-0472">Membrane</keyword>
<keyword evidence="2 10" id="KW-0812">Transmembrane</keyword>
<dbReference type="EMBL" id="AXCN02000963">
    <property type="status" value="NOT_ANNOTATED_CDS"/>
    <property type="molecule type" value="Genomic_DNA"/>
</dbReference>
<evidence type="ECO:0000256" key="10">
    <source>
        <dbReference type="SAM" id="Phobius"/>
    </source>
</evidence>
<dbReference type="InterPro" id="IPR015919">
    <property type="entry name" value="Cadherin-like_sf"/>
</dbReference>
<organism evidence="13 14">
    <name type="scientific">Anopheles farauti</name>
    <dbReference type="NCBI Taxonomy" id="69004"/>
    <lineage>
        <taxon>Eukaryota</taxon>
        <taxon>Metazoa</taxon>
        <taxon>Ecdysozoa</taxon>
        <taxon>Arthropoda</taxon>
        <taxon>Hexapoda</taxon>
        <taxon>Insecta</taxon>
        <taxon>Pterygota</taxon>
        <taxon>Neoptera</taxon>
        <taxon>Endopterygota</taxon>
        <taxon>Diptera</taxon>
        <taxon>Nematocera</taxon>
        <taxon>Culicoidea</taxon>
        <taxon>Culicidae</taxon>
        <taxon>Anophelinae</taxon>
        <taxon>Anopheles</taxon>
    </lineage>
</organism>
<dbReference type="EnsemblMetazoa" id="AFAF015543-RA">
    <property type="protein sequence ID" value="AFAF015543-PA"/>
    <property type="gene ID" value="AFAF015543"/>
</dbReference>
<evidence type="ECO:0000256" key="11">
    <source>
        <dbReference type="SAM" id="SignalP"/>
    </source>
</evidence>
<evidence type="ECO:0000256" key="1">
    <source>
        <dbReference type="ARBA" id="ARBA00004167"/>
    </source>
</evidence>
<keyword evidence="5 10" id="KW-1133">Transmembrane helix</keyword>
<keyword evidence="14" id="KW-1185">Reference proteome</keyword>
<dbReference type="PROSITE" id="PS00232">
    <property type="entry name" value="CADHERIN_1"/>
    <property type="match status" value="1"/>
</dbReference>
<evidence type="ECO:0000256" key="3">
    <source>
        <dbReference type="ARBA" id="ARBA00022737"/>
    </source>
</evidence>
<evidence type="ECO:0000256" key="9">
    <source>
        <dbReference type="SAM" id="MobiDB-lite"/>
    </source>
</evidence>
<evidence type="ECO:0000259" key="12">
    <source>
        <dbReference type="PROSITE" id="PS50268"/>
    </source>
</evidence>
<protein>
    <recommendedName>
        <fullName evidence="12">Cadherin domain-containing protein</fullName>
    </recommendedName>
</protein>
<reference evidence="14" key="1">
    <citation type="submission" date="2014-01" db="EMBL/GenBank/DDBJ databases">
        <title>The Genome Sequence of Anopheles farauti FAR1 (V2).</title>
        <authorList>
            <consortium name="The Broad Institute Genomics Platform"/>
            <person name="Neafsey D.E."/>
            <person name="Besansky N."/>
            <person name="Howell P."/>
            <person name="Walton C."/>
            <person name="Young S.K."/>
            <person name="Zeng Q."/>
            <person name="Gargeya S."/>
            <person name="Fitzgerald M."/>
            <person name="Haas B."/>
            <person name="Abouelleil A."/>
            <person name="Allen A.W."/>
            <person name="Alvarado L."/>
            <person name="Arachchi H.M."/>
            <person name="Berlin A.M."/>
            <person name="Chapman S.B."/>
            <person name="Gainer-Dewar J."/>
            <person name="Goldberg J."/>
            <person name="Griggs A."/>
            <person name="Gujja S."/>
            <person name="Hansen M."/>
            <person name="Howarth C."/>
            <person name="Imamovic A."/>
            <person name="Ireland A."/>
            <person name="Larimer J."/>
            <person name="McCowan C."/>
            <person name="Murphy C."/>
            <person name="Pearson M."/>
            <person name="Poon T.W."/>
            <person name="Priest M."/>
            <person name="Roberts A."/>
            <person name="Saif S."/>
            <person name="Shea T."/>
            <person name="Sisk P."/>
            <person name="Sykes S."/>
            <person name="Wortman J."/>
            <person name="Nusbaum C."/>
            <person name="Birren B."/>
        </authorList>
    </citation>
    <scope>NUCLEOTIDE SEQUENCE [LARGE SCALE GENOMIC DNA]</scope>
    <source>
        <strain evidence="14">FAR1</strain>
    </source>
</reference>
<dbReference type="Gene3D" id="2.60.40.60">
    <property type="entry name" value="Cadherins"/>
    <property type="match status" value="2"/>
</dbReference>